<dbReference type="EMBL" id="FUXM01000018">
    <property type="protein sequence ID" value="SKA01789.1"/>
    <property type="molecule type" value="Genomic_DNA"/>
</dbReference>
<accession>A0A1T4QDH7</accession>
<dbReference type="InterPro" id="IPR001387">
    <property type="entry name" value="Cro/C1-type_HTH"/>
</dbReference>
<dbReference type="AlphaFoldDB" id="A0A1T4QDH7"/>
<dbReference type="CDD" id="cd00093">
    <property type="entry name" value="HTH_XRE"/>
    <property type="match status" value="1"/>
</dbReference>
<protein>
    <submittedName>
        <fullName evidence="2">Helix-turn-helix</fullName>
    </submittedName>
</protein>
<evidence type="ECO:0000313" key="3">
    <source>
        <dbReference type="Proteomes" id="UP000189933"/>
    </source>
</evidence>
<dbReference type="PROSITE" id="PS50943">
    <property type="entry name" value="HTH_CROC1"/>
    <property type="match status" value="1"/>
</dbReference>
<dbReference type="RefSeq" id="WP_078665674.1">
    <property type="nucleotide sequence ID" value="NZ_FUXM01000018.1"/>
</dbReference>
<gene>
    <name evidence="2" type="ORF">SAMN02745885_01619</name>
</gene>
<feature type="domain" description="HTH cro/C1-type" evidence="1">
    <location>
        <begin position="7"/>
        <end position="61"/>
    </location>
</feature>
<evidence type="ECO:0000313" key="2">
    <source>
        <dbReference type="EMBL" id="SKA01789.1"/>
    </source>
</evidence>
<name>A0A1T4QDH7_9FIRM</name>
<organism evidence="2 3">
    <name type="scientific">Carboxydocella sporoproducens DSM 16521</name>
    <dbReference type="NCBI Taxonomy" id="1121270"/>
    <lineage>
        <taxon>Bacteria</taxon>
        <taxon>Bacillati</taxon>
        <taxon>Bacillota</taxon>
        <taxon>Clostridia</taxon>
        <taxon>Eubacteriales</taxon>
        <taxon>Clostridiales Family XVI. Incertae Sedis</taxon>
        <taxon>Carboxydocella</taxon>
    </lineage>
</organism>
<dbReference type="Proteomes" id="UP000189933">
    <property type="component" value="Unassembled WGS sequence"/>
</dbReference>
<dbReference type="OrthoDB" id="1685177at2"/>
<proteinExistence type="predicted"/>
<dbReference type="GO" id="GO:0003677">
    <property type="term" value="F:DNA binding"/>
    <property type="evidence" value="ECO:0007669"/>
    <property type="project" value="InterPro"/>
</dbReference>
<evidence type="ECO:0000259" key="1">
    <source>
        <dbReference type="PROSITE" id="PS50943"/>
    </source>
</evidence>
<dbReference type="Pfam" id="PF01381">
    <property type="entry name" value="HTH_3"/>
    <property type="match status" value="1"/>
</dbReference>
<dbReference type="SMART" id="SM00530">
    <property type="entry name" value="HTH_XRE"/>
    <property type="match status" value="1"/>
</dbReference>
<dbReference type="InterPro" id="IPR010982">
    <property type="entry name" value="Lambda_DNA-bd_dom_sf"/>
</dbReference>
<dbReference type="Gene3D" id="1.10.260.40">
    <property type="entry name" value="lambda repressor-like DNA-binding domains"/>
    <property type="match status" value="1"/>
</dbReference>
<reference evidence="3" key="1">
    <citation type="submission" date="2017-02" db="EMBL/GenBank/DDBJ databases">
        <authorList>
            <person name="Varghese N."/>
            <person name="Submissions S."/>
        </authorList>
    </citation>
    <scope>NUCLEOTIDE SEQUENCE [LARGE SCALE GENOMIC DNA]</scope>
    <source>
        <strain evidence="3">DSM 16521</strain>
    </source>
</reference>
<keyword evidence="3" id="KW-1185">Reference proteome</keyword>
<sequence>MHIGTAIERVRKERKVTRTELGRKVGLSPRTIESYETGKQVPPPDVVMIISKYLRIPWLTQEYCKRHCAIGQKYSYVMLTGVNLDPASIMLKLISEMKEAEAVLHRMLEILVNKNGREDFLPAEWDEFIECLHEFLDVEHNIETLKISLGEWCDVSELIQQHNNKCWQKGYLRKNEAALAAY</sequence>
<dbReference type="SUPFAM" id="SSF47413">
    <property type="entry name" value="lambda repressor-like DNA-binding domains"/>
    <property type="match status" value="1"/>
</dbReference>